<proteinExistence type="predicted"/>
<reference evidence="1" key="1">
    <citation type="submission" date="2018-05" db="EMBL/GenBank/DDBJ databases">
        <authorList>
            <person name="Lanie J.A."/>
            <person name="Ng W.-L."/>
            <person name="Kazmierczak K.M."/>
            <person name="Andrzejewski T.M."/>
            <person name="Davidsen T.M."/>
            <person name="Wayne K.J."/>
            <person name="Tettelin H."/>
            <person name="Glass J.I."/>
            <person name="Rusch D."/>
            <person name="Podicherti R."/>
            <person name="Tsui H.-C.T."/>
            <person name="Winkler M.E."/>
        </authorList>
    </citation>
    <scope>NUCLEOTIDE SEQUENCE</scope>
</reference>
<dbReference type="InterPro" id="IPR016477">
    <property type="entry name" value="Fructo-/Ketosamine-3-kinase"/>
</dbReference>
<dbReference type="PANTHER" id="PTHR12149">
    <property type="entry name" value="FRUCTOSAMINE 3 KINASE-RELATED PROTEIN"/>
    <property type="match status" value="1"/>
</dbReference>
<dbReference type="Pfam" id="PF03881">
    <property type="entry name" value="Fructosamin_kin"/>
    <property type="match status" value="1"/>
</dbReference>
<protein>
    <recommendedName>
        <fullName evidence="2">Fructosamine kinase</fullName>
    </recommendedName>
</protein>
<dbReference type="InterPro" id="IPR011009">
    <property type="entry name" value="Kinase-like_dom_sf"/>
</dbReference>
<sequence>MEELRKSGVVRVPEVVDKGPDFLLLEWIEVGKNSTDSSMEELGRQLAELHSFRGEKFGFVEDNYLGDSPQSNLTSTEGKDNWAIFFAGNRLHFQAELAEKKGYATPEIRGLLDVLIEKIPGLLSGTEEKPSLLHGDLWCGNYLIDVDGHPWLIDPAVYYGHREADLAMTSLFGGFTKTFYSAYESAFPLVPGYPEREPLYQLYHLMNHLNLFGTGYYGQVLS</sequence>
<evidence type="ECO:0000313" key="1">
    <source>
        <dbReference type="EMBL" id="SVB76164.1"/>
    </source>
</evidence>
<organism evidence="1">
    <name type="scientific">marine metagenome</name>
    <dbReference type="NCBI Taxonomy" id="408172"/>
    <lineage>
        <taxon>unclassified sequences</taxon>
        <taxon>metagenomes</taxon>
        <taxon>ecological metagenomes</taxon>
    </lineage>
</organism>
<dbReference type="EMBL" id="UINC01056300">
    <property type="protein sequence ID" value="SVB76164.1"/>
    <property type="molecule type" value="Genomic_DNA"/>
</dbReference>
<dbReference type="Gene3D" id="3.90.1200.10">
    <property type="match status" value="1"/>
</dbReference>
<name>A0A382GMZ3_9ZZZZ</name>
<evidence type="ECO:0008006" key="2">
    <source>
        <dbReference type="Google" id="ProtNLM"/>
    </source>
</evidence>
<dbReference type="AlphaFoldDB" id="A0A382GMZ3"/>
<dbReference type="PANTHER" id="PTHR12149:SF8">
    <property type="entry name" value="PROTEIN-RIBULOSAMINE 3-KINASE"/>
    <property type="match status" value="1"/>
</dbReference>
<accession>A0A382GMZ3</accession>
<dbReference type="SUPFAM" id="SSF56112">
    <property type="entry name" value="Protein kinase-like (PK-like)"/>
    <property type="match status" value="1"/>
</dbReference>
<feature type="non-terminal residue" evidence="1">
    <location>
        <position position="222"/>
    </location>
</feature>
<gene>
    <name evidence="1" type="ORF">METZ01_LOCUS229018</name>
</gene>